<dbReference type="Proteomes" id="UP001607303">
    <property type="component" value="Unassembled WGS sequence"/>
</dbReference>
<protein>
    <submittedName>
        <fullName evidence="1">Uncharacterized protein</fullName>
    </submittedName>
</protein>
<organism evidence="1 2">
    <name type="scientific">Vespula maculifrons</name>
    <name type="common">Eastern yellow jacket</name>
    <name type="synonym">Wasp</name>
    <dbReference type="NCBI Taxonomy" id="7453"/>
    <lineage>
        <taxon>Eukaryota</taxon>
        <taxon>Metazoa</taxon>
        <taxon>Ecdysozoa</taxon>
        <taxon>Arthropoda</taxon>
        <taxon>Hexapoda</taxon>
        <taxon>Insecta</taxon>
        <taxon>Pterygota</taxon>
        <taxon>Neoptera</taxon>
        <taxon>Endopterygota</taxon>
        <taxon>Hymenoptera</taxon>
        <taxon>Apocrita</taxon>
        <taxon>Aculeata</taxon>
        <taxon>Vespoidea</taxon>
        <taxon>Vespidae</taxon>
        <taxon>Vespinae</taxon>
        <taxon>Vespula</taxon>
    </lineage>
</organism>
<sequence>MKKKEISREYYLVMKELVVGGTVKTSRQHVLRVIIDGERKKPILYGAKGLHDFKERLQREGVLHSDSRLFCCYT</sequence>
<accession>A0ABD2AGW6</accession>
<name>A0ABD2AGW6_VESMC</name>
<gene>
    <name evidence="1" type="ORF">V1477_021346</name>
</gene>
<dbReference type="EMBL" id="JAYRBN010000119">
    <property type="protein sequence ID" value="KAL2719852.1"/>
    <property type="molecule type" value="Genomic_DNA"/>
</dbReference>
<comment type="caution">
    <text evidence="1">The sequence shown here is derived from an EMBL/GenBank/DDBJ whole genome shotgun (WGS) entry which is preliminary data.</text>
</comment>
<evidence type="ECO:0000313" key="1">
    <source>
        <dbReference type="EMBL" id="KAL2719852.1"/>
    </source>
</evidence>
<reference evidence="1 2" key="1">
    <citation type="journal article" date="2024" name="Ann. Entomol. Soc. Am.">
        <title>Genomic analyses of the southern and eastern yellowjacket wasps (Hymenoptera: Vespidae) reveal evolutionary signatures of social life.</title>
        <authorList>
            <person name="Catto M.A."/>
            <person name="Caine P.B."/>
            <person name="Orr S.E."/>
            <person name="Hunt B.G."/>
            <person name="Goodisman M.A.D."/>
        </authorList>
    </citation>
    <scope>NUCLEOTIDE SEQUENCE [LARGE SCALE GENOMIC DNA]</scope>
    <source>
        <strain evidence="1">232</strain>
        <tissue evidence="1">Head and thorax</tissue>
    </source>
</reference>
<proteinExistence type="predicted"/>
<evidence type="ECO:0000313" key="2">
    <source>
        <dbReference type="Proteomes" id="UP001607303"/>
    </source>
</evidence>
<keyword evidence="2" id="KW-1185">Reference proteome</keyword>
<dbReference type="AlphaFoldDB" id="A0ABD2AGW6"/>